<evidence type="ECO:0000256" key="4">
    <source>
        <dbReference type="ARBA" id="ARBA00021843"/>
    </source>
</evidence>
<protein>
    <recommendedName>
        <fullName evidence="4">Proline iminopeptidase</fullName>
        <ecNumber evidence="3">3.4.11.5</ecNumber>
    </recommendedName>
    <alternativeName>
        <fullName evidence="6">Prolyl aminopeptidase</fullName>
    </alternativeName>
</protein>
<proteinExistence type="inferred from homology"/>
<dbReference type="PANTHER" id="PTHR43798">
    <property type="entry name" value="MONOACYLGLYCEROL LIPASE"/>
    <property type="match status" value="1"/>
</dbReference>
<dbReference type="SUPFAM" id="SSF53474">
    <property type="entry name" value="alpha/beta-Hydrolases"/>
    <property type="match status" value="1"/>
</dbReference>
<dbReference type="Proteomes" id="UP000515708">
    <property type="component" value="Chromosome"/>
</dbReference>
<dbReference type="InterPro" id="IPR029058">
    <property type="entry name" value="AB_hydrolase_fold"/>
</dbReference>
<reference evidence="10 11" key="1">
    <citation type="journal article" date="2020" name="Front. Microbiol.">
        <title>Design of Bacterial Strain-Specific qPCR Assays Using NGS Data and Publicly Available Resources and Its Application to Track Biocontrol Strains.</title>
        <authorList>
            <person name="Hernandez I."/>
            <person name="Sant C."/>
            <person name="Martinez R."/>
            <person name="Fernandez C."/>
        </authorList>
    </citation>
    <scope>NUCLEOTIDE SEQUENCE [LARGE SCALE GENOMIC DNA]</scope>
    <source>
        <strain evidence="10 11">B24</strain>
    </source>
</reference>
<dbReference type="Gene3D" id="3.40.50.1820">
    <property type="entry name" value="alpha/beta hydrolase"/>
    <property type="match status" value="1"/>
</dbReference>
<sequence length="306" mass="34180">MKITEGRLRRVNGETAYWLAEDTETSSSEPGTPLVVLHGGPGCTHDYLLSLTDLVRPGRPVVFYDQIGNGRSSHHPDLPPEHWTVGLFLDELDMLLDGLGFTDEYDLLGQSWGGMLAAEHAVRRPRGLRRLVIANSPASMPRWRAAAAALRAELPEDVRSVLEQHEAAGTIESDEYLAASDIFYARHVCRVVPHPPEVAATFAWLDRDPTVYRAMNGPTEFHVIGSLREWTVESRLPLVSVPTLVINGRHDEATDETIEPFLTGIPDVTHHRFEQSSHMPHWEEREAYMSVVAAFLARDQASVRPT</sequence>
<evidence type="ECO:0000256" key="1">
    <source>
        <dbReference type="ARBA" id="ARBA00001585"/>
    </source>
</evidence>
<comment type="catalytic activity">
    <reaction evidence="1">
        <text>Release of N-terminal proline from a peptide.</text>
        <dbReference type="EC" id="3.4.11.5"/>
    </reaction>
</comment>
<dbReference type="InterPro" id="IPR002410">
    <property type="entry name" value="Peptidase_S33"/>
</dbReference>
<evidence type="ECO:0000313" key="11">
    <source>
        <dbReference type="Proteomes" id="UP000515708"/>
    </source>
</evidence>
<dbReference type="InterPro" id="IPR050266">
    <property type="entry name" value="AB_hydrolase_sf"/>
</dbReference>
<dbReference type="PANTHER" id="PTHR43798:SF33">
    <property type="entry name" value="HYDROLASE, PUTATIVE (AFU_ORTHOLOGUE AFUA_2G14860)-RELATED"/>
    <property type="match status" value="1"/>
</dbReference>
<dbReference type="GO" id="GO:0016020">
    <property type="term" value="C:membrane"/>
    <property type="evidence" value="ECO:0007669"/>
    <property type="project" value="TreeGrafter"/>
</dbReference>
<dbReference type="AlphaFoldDB" id="A0A7D8AKQ2"/>
<dbReference type="Pfam" id="PF00561">
    <property type="entry name" value="Abhydrolase_1"/>
    <property type="match status" value="1"/>
</dbReference>
<evidence type="ECO:0000256" key="7">
    <source>
        <dbReference type="PIRNR" id="PIRNR005539"/>
    </source>
</evidence>
<dbReference type="NCBIfam" id="TIGR01250">
    <property type="entry name" value="pro_imino_pep_2"/>
    <property type="match status" value="1"/>
</dbReference>
<comment type="similarity">
    <text evidence="2 7">Belongs to the peptidase S33 family.</text>
</comment>
<keyword evidence="5 7" id="KW-0378">Hydrolase</keyword>
<evidence type="ECO:0000256" key="2">
    <source>
        <dbReference type="ARBA" id="ARBA00010088"/>
    </source>
</evidence>
<name>A0A7D8AKQ2_9MICO</name>
<feature type="domain" description="AB hydrolase-1" evidence="9">
    <location>
        <begin position="33"/>
        <end position="284"/>
    </location>
</feature>
<evidence type="ECO:0000313" key="10">
    <source>
        <dbReference type="EMBL" id="QMU96827.1"/>
    </source>
</evidence>
<accession>A0A7D8AKQ2</accession>
<dbReference type="EMBL" id="CP043732">
    <property type="protein sequence ID" value="QMU96827.1"/>
    <property type="molecule type" value="Genomic_DNA"/>
</dbReference>
<feature type="active site" description="Proton donor" evidence="8">
    <location>
        <position position="278"/>
    </location>
</feature>
<evidence type="ECO:0000259" key="9">
    <source>
        <dbReference type="Pfam" id="PF00561"/>
    </source>
</evidence>
<dbReference type="InterPro" id="IPR000073">
    <property type="entry name" value="AB_hydrolase_1"/>
</dbReference>
<evidence type="ECO:0000256" key="8">
    <source>
        <dbReference type="PIRSR" id="PIRSR005539-1"/>
    </source>
</evidence>
<feature type="active site" evidence="8">
    <location>
        <position position="251"/>
    </location>
</feature>
<dbReference type="GO" id="GO:0004177">
    <property type="term" value="F:aminopeptidase activity"/>
    <property type="evidence" value="ECO:0007669"/>
    <property type="project" value="UniProtKB-EC"/>
</dbReference>
<dbReference type="GO" id="GO:0006508">
    <property type="term" value="P:proteolysis"/>
    <property type="evidence" value="ECO:0007669"/>
    <property type="project" value="InterPro"/>
</dbReference>
<evidence type="ECO:0000256" key="3">
    <source>
        <dbReference type="ARBA" id="ARBA00012568"/>
    </source>
</evidence>
<organism evidence="10 11">
    <name type="scientific">Microbacterium esteraromaticum</name>
    <dbReference type="NCBI Taxonomy" id="57043"/>
    <lineage>
        <taxon>Bacteria</taxon>
        <taxon>Bacillati</taxon>
        <taxon>Actinomycetota</taxon>
        <taxon>Actinomycetes</taxon>
        <taxon>Micrococcales</taxon>
        <taxon>Microbacteriaceae</taxon>
        <taxon>Microbacterium</taxon>
    </lineage>
</organism>
<dbReference type="PIRSF" id="PIRSF005539">
    <property type="entry name" value="Pept_S33_TRI_F1"/>
    <property type="match status" value="1"/>
</dbReference>
<feature type="active site" description="Nucleophile" evidence="8">
    <location>
        <position position="111"/>
    </location>
</feature>
<evidence type="ECO:0000256" key="6">
    <source>
        <dbReference type="ARBA" id="ARBA00029605"/>
    </source>
</evidence>
<dbReference type="PRINTS" id="PR00793">
    <property type="entry name" value="PROAMNOPTASE"/>
</dbReference>
<dbReference type="EC" id="3.4.11.5" evidence="3"/>
<dbReference type="RefSeq" id="WP_182255679.1">
    <property type="nucleotide sequence ID" value="NZ_CP043732.1"/>
</dbReference>
<gene>
    <name evidence="10" type="ORF">FVO59_06010</name>
</gene>
<dbReference type="InterPro" id="IPR005945">
    <property type="entry name" value="Pro_imino_pep"/>
</dbReference>
<evidence type="ECO:0000256" key="5">
    <source>
        <dbReference type="ARBA" id="ARBA00022801"/>
    </source>
</evidence>